<evidence type="ECO:0000313" key="3">
    <source>
        <dbReference type="EMBL" id="KAI7812390.1"/>
    </source>
</evidence>
<dbReference type="GO" id="GO:0000225">
    <property type="term" value="F:N-acetylglucosaminylphosphatidylinositol deacetylase activity"/>
    <property type="evidence" value="ECO:0007669"/>
    <property type="project" value="UniProtKB-EC"/>
</dbReference>
<reference evidence="3" key="1">
    <citation type="submission" date="2021-02" db="EMBL/GenBank/DDBJ databases">
        <title>Comparative genomics reveals that relaxation of natural selection precedes convergent phenotypic evolution of cavefish.</title>
        <authorList>
            <person name="Peng Z."/>
        </authorList>
    </citation>
    <scope>NUCLEOTIDE SEQUENCE</scope>
    <source>
        <tissue evidence="3">Muscle</tissue>
    </source>
</reference>
<keyword evidence="4" id="KW-1185">Reference proteome</keyword>
<accession>A0A9W7X249</accession>
<dbReference type="SUPFAM" id="SSF102588">
    <property type="entry name" value="LmbE-like"/>
    <property type="match status" value="1"/>
</dbReference>
<dbReference type="PANTHER" id="PTHR12993">
    <property type="entry name" value="N-ACETYLGLUCOSAMINYL-PHOSPHATIDYLINOSITOL DE-N-ACETYLASE-RELATED"/>
    <property type="match status" value="1"/>
</dbReference>
<dbReference type="EC" id="3.5.1.89" evidence="2"/>
<dbReference type="InterPro" id="IPR003737">
    <property type="entry name" value="GlcNAc_PI_deacetylase-related"/>
</dbReference>
<protein>
    <recommendedName>
        <fullName evidence="2">N-acetylglucosaminylphosphatidylinositol deacetylase</fullName>
        <ecNumber evidence="2">3.5.1.89</ecNumber>
    </recommendedName>
</protein>
<organism evidence="3 4">
    <name type="scientific">Triplophysa rosa</name>
    <name type="common">Cave loach</name>
    <dbReference type="NCBI Taxonomy" id="992332"/>
    <lineage>
        <taxon>Eukaryota</taxon>
        <taxon>Metazoa</taxon>
        <taxon>Chordata</taxon>
        <taxon>Craniata</taxon>
        <taxon>Vertebrata</taxon>
        <taxon>Euteleostomi</taxon>
        <taxon>Actinopterygii</taxon>
        <taxon>Neopterygii</taxon>
        <taxon>Teleostei</taxon>
        <taxon>Ostariophysi</taxon>
        <taxon>Cypriniformes</taxon>
        <taxon>Nemacheilidae</taxon>
        <taxon>Triplophysa</taxon>
    </lineage>
</organism>
<name>A0A9W7X249_TRIRA</name>
<evidence type="ECO:0000256" key="1">
    <source>
        <dbReference type="ARBA" id="ARBA00006066"/>
    </source>
</evidence>
<dbReference type="PANTHER" id="PTHR12993:SF11">
    <property type="entry name" value="N-ACETYLGLUCOSAMINYL-PHOSPHATIDYLINOSITOL DE-N-ACETYLASE"/>
    <property type="match status" value="1"/>
</dbReference>
<evidence type="ECO:0000256" key="2">
    <source>
        <dbReference type="ARBA" id="ARBA00012176"/>
    </source>
</evidence>
<dbReference type="GO" id="GO:0005783">
    <property type="term" value="C:endoplasmic reticulum"/>
    <property type="evidence" value="ECO:0007669"/>
    <property type="project" value="TreeGrafter"/>
</dbReference>
<dbReference type="Proteomes" id="UP001059041">
    <property type="component" value="Linkage Group LG2"/>
</dbReference>
<dbReference type="Gene3D" id="3.40.50.10320">
    <property type="entry name" value="LmbE-like"/>
    <property type="match status" value="2"/>
</dbReference>
<comment type="caution">
    <text evidence="3">The sequence shown here is derived from an EMBL/GenBank/DDBJ whole genome shotgun (WGS) entry which is preliminary data.</text>
</comment>
<dbReference type="Pfam" id="PF02585">
    <property type="entry name" value="PIG-L"/>
    <property type="match status" value="1"/>
</dbReference>
<dbReference type="InterPro" id="IPR024078">
    <property type="entry name" value="LmbE-like_dom_sf"/>
</dbReference>
<proteinExistence type="inferred from homology"/>
<comment type="similarity">
    <text evidence="1">Belongs to the PIGL family.</text>
</comment>
<sequence>MFVFVTILCVFVAYIVSIKFVYCRYRQLWPHMRDKISTPLHTGGNKQFCPTQERSNVHLRNSEEKVRMRSTGIRALLVTAHPDDECMFFAPTVLNLVESKVDVHLLCLSTGRELPDDPTVQWSTALISSLILKHIKNYTISLVLTFDGRGVSGHANHTVIYKALSHLASSGRLPLGCQVFSLHTISLLRKYLSVFELPVSWLLPSDLCCIIGWEEYKRAKKAMLCHHSQLLWFRRLYILFSRYMFINTFQAVAVETKNVKMY</sequence>
<evidence type="ECO:0000313" key="4">
    <source>
        <dbReference type="Proteomes" id="UP001059041"/>
    </source>
</evidence>
<dbReference type="AlphaFoldDB" id="A0A9W7X249"/>
<gene>
    <name evidence="3" type="ORF">IRJ41_001156</name>
</gene>
<dbReference type="EMBL" id="JAFHDT010000002">
    <property type="protein sequence ID" value="KAI7812390.1"/>
    <property type="molecule type" value="Genomic_DNA"/>
</dbReference>